<keyword evidence="2" id="KW-0963">Cytoplasm</keyword>
<keyword evidence="6" id="KW-0560">Oxidoreductase</keyword>
<accession>K1LVG8</accession>
<evidence type="ECO:0000256" key="1">
    <source>
        <dbReference type="ARBA" id="ARBA00022485"/>
    </source>
</evidence>
<evidence type="ECO:0000256" key="3">
    <source>
        <dbReference type="ARBA" id="ARBA00022694"/>
    </source>
</evidence>
<dbReference type="GO" id="GO:0008616">
    <property type="term" value="P:tRNA queuosine(34) biosynthetic process"/>
    <property type="evidence" value="ECO:0007669"/>
    <property type="project" value="UniProtKB-KW"/>
</dbReference>
<keyword evidence="11" id="KW-1185">Reference proteome</keyword>
<comment type="caution">
    <text evidence="10">The sequence shown here is derived from an EMBL/GenBank/DDBJ whole genome shotgun (WGS) entry which is preliminary data.</text>
</comment>
<keyword evidence="5" id="KW-0671">Queuosine biosynthesis</keyword>
<keyword evidence="3" id="KW-0819">tRNA processing</keyword>
<feature type="domain" description="4Fe-4S ferredoxin-type" evidence="9">
    <location>
        <begin position="188"/>
        <end position="216"/>
    </location>
</feature>
<keyword evidence="1" id="KW-0004">4Fe-4S</keyword>
<dbReference type="SUPFAM" id="SSF46548">
    <property type="entry name" value="alpha-helical ferredoxin"/>
    <property type="match status" value="1"/>
</dbReference>
<dbReference type="NCBIfam" id="TIGR00276">
    <property type="entry name" value="tRNA epoxyqueuosine(34) reductase QueG"/>
    <property type="match status" value="1"/>
</dbReference>
<dbReference type="InterPro" id="IPR013542">
    <property type="entry name" value="QueG_DUF1730"/>
</dbReference>
<dbReference type="PANTHER" id="PTHR30002">
    <property type="entry name" value="EPOXYQUEUOSINE REDUCTASE"/>
    <property type="match status" value="1"/>
</dbReference>
<dbReference type="InterPro" id="IPR021133">
    <property type="entry name" value="HEAT_type_2"/>
</dbReference>
<dbReference type="eggNOG" id="COG1600">
    <property type="taxonomic scope" value="Bacteria"/>
</dbReference>
<dbReference type="SUPFAM" id="SSF48371">
    <property type="entry name" value="ARM repeat"/>
    <property type="match status" value="1"/>
</dbReference>
<dbReference type="GO" id="GO:0052693">
    <property type="term" value="F:epoxyqueuosine reductase activity"/>
    <property type="evidence" value="ECO:0007669"/>
    <property type="project" value="TreeGrafter"/>
</dbReference>
<organism evidence="10 11">
    <name type="scientific">Falseniella ignava CCUG 37419</name>
    <dbReference type="NCBI Taxonomy" id="883112"/>
    <lineage>
        <taxon>Bacteria</taxon>
        <taxon>Bacillati</taxon>
        <taxon>Bacillota</taxon>
        <taxon>Bacilli</taxon>
        <taxon>Lactobacillales</taxon>
        <taxon>Aerococcaceae</taxon>
        <taxon>Falseniella</taxon>
    </lineage>
</organism>
<dbReference type="Pfam" id="PF13484">
    <property type="entry name" value="Fer4_16"/>
    <property type="match status" value="1"/>
</dbReference>
<dbReference type="Proteomes" id="UP000005147">
    <property type="component" value="Unassembled WGS sequence"/>
</dbReference>
<gene>
    <name evidence="10" type="ORF">HMPREF9707_00014</name>
</gene>
<evidence type="ECO:0000256" key="8">
    <source>
        <dbReference type="ARBA" id="ARBA00023014"/>
    </source>
</evidence>
<dbReference type="RefSeq" id="WP_006700685.1">
    <property type="nucleotide sequence ID" value="NZ_JH932300.1"/>
</dbReference>
<dbReference type="PATRIC" id="fig|883112.3.peg.14"/>
<dbReference type="InterPro" id="IPR017896">
    <property type="entry name" value="4Fe4S_Fe-S-bd"/>
</dbReference>
<dbReference type="EMBL" id="AGZE01000001">
    <property type="protein sequence ID" value="EKB58936.1"/>
    <property type="molecule type" value="Genomic_DNA"/>
</dbReference>
<dbReference type="HOGENOM" id="CLU_030790_2_0_9"/>
<dbReference type="GO" id="GO:0051539">
    <property type="term" value="F:4 iron, 4 sulfur cluster binding"/>
    <property type="evidence" value="ECO:0007669"/>
    <property type="project" value="UniProtKB-KW"/>
</dbReference>
<evidence type="ECO:0000256" key="4">
    <source>
        <dbReference type="ARBA" id="ARBA00022723"/>
    </source>
</evidence>
<dbReference type="PANTHER" id="PTHR30002:SF4">
    <property type="entry name" value="EPOXYQUEUOSINE REDUCTASE"/>
    <property type="match status" value="1"/>
</dbReference>
<dbReference type="GO" id="GO:0046872">
    <property type="term" value="F:metal ion binding"/>
    <property type="evidence" value="ECO:0007669"/>
    <property type="project" value="UniProtKB-KW"/>
</dbReference>
<keyword evidence="8" id="KW-0411">Iron-sulfur</keyword>
<protein>
    <recommendedName>
        <fullName evidence="9">4Fe-4S ferredoxin-type domain-containing protein</fullName>
    </recommendedName>
</protein>
<dbReference type="InterPro" id="IPR016024">
    <property type="entry name" value="ARM-type_fold"/>
</dbReference>
<name>K1LVG8_9LACT</name>
<dbReference type="PROSITE" id="PS00198">
    <property type="entry name" value="4FE4S_FER_1"/>
    <property type="match status" value="1"/>
</dbReference>
<evidence type="ECO:0000313" key="10">
    <source>
        <dbReference type="EMBL" id="EKB58936.1"/>
    </source>
</evidence>
<dbReference type="InterPro" id="IPR017900">
    <property type="entry name" value="4Fe4S_Fe_S_CS"/>
</dbReference>
<dbReference type="Gene3D" id="1.25.10.10">
    <property type="entry name" value="Leucine-rich Repeat Variant"/>
    <property type="match status" value="1"/>
</dbReference>
<keyword evidence="4" id="KW-0479">Metal-binding</keyword>
<dbReference type="STRING" id="883112.HMPREF9707_00014"/>
<evidence type="ECO:0000313" key="11">
    <source>
        <dbReference type="Proteomes" id="UP000005147"/>
    </source>
</evidence>
<dbReference type="PROSITE" id="PS50077">
    <property type="entry name" value="HEAT_REPEAT"/>
    <property type="match status" value="1"/>
</dbReference>
<evidence type="ECO:0000256" key="5">
    <source>
        <dbReference type="ARBA" id="ARBA00022785"/>
    </source>
</evidence>
<dbReference type="PROSITE" id="PS51379">
    <property type="entry name" value="4FE4S_FER_2"/>
    <property type="match status" value="1"/>
</dbReference>
<dbReference type="InterPro" id="IPR004453">
    <property type="entry name" value="QueG"/>
</dbReference>
<dbReference type="InterPro" id="IPR011989">
    <property type="entry name" value="ARM-like"/>
</dbReference>
<evidence type="ECO:0000256" key="7">
    <source>
        <dbReference type="ARBA" id="ARBA00023004"/>
    </source>
</evidence>
<sequence>MQEAGNQTFKEAIRAYAHSIGIDKIGFTHAEPFLALEPKLRKQQALGHQSGFEHPVIEERIYPELTLPKAQSFISIALAYPSRPKQRVETRKGEPRGSFARASWGIDYHHILREKLALLVSYIEQSAEDYGIEAGQMVSMVDTGEFSDVSVAARAGLGFIGRNGLLISREFGSYMYLGEILTSITFEPDPRVDYDCGDCDRCIRGCPTQALLGDGSMNAKRCLSYQTQTKTLMPREFRKPMGRVIYGCDICQVICPYNRGIDVHHHPEMEPEGEVVFPELKPMLKMSNREFKAKFGHLAGSWRGKKPLQRNAIIALANYQEMTAVPILLELIEEDPRPEIRATAAWAIGEMPDLKGNQEVIQLLKRTREQESDSLIQAEYDDAIHQLDIYK</sequence>
<dbReference type="AlphaFoldDB" id="K1LVG8"/>
<evidence type="ECO:0000256" key="2">
    <source>
        <dbReference type="ARBA" id="ARBA00022490"/>
    </source>
</evidence>
<dbReference type="Pfam" id="PF08331">
    <property type="entry name" value="QueG_DUF1730"/>
    <property type="match status" value="1"/>
</dbReference>
<dbReference type="Pfam" id="PF13646">
    <property type="entry name" value="HEAT_2"/>
    <property type="match status" value="1"/>
</dbReference>
<reference evidence="10 11" key="1">
    <citation type="submission" date="2012-07" db="EMBL/GenBank/DDBJ databases">
        <title>The Genome Sequence of Facklamia ignava CCUG 37419.</title>
        <authorList>
            <consortium name="The Broad Institute Genome Sequencing Platform"/>
            <person name="Earl A."/>
            <person name="Ward D."/>
            <person name="Feldgarden M."/>
            <person name="Gevers D."/>
            <person name="Huys G."/>
            <person name="Walker B."/>
            <person name="Young S.K."/>
            <person name="Zeng Q."/>
            <person name="Gargeya S."/>
            <person name="Fitzgerald M."/>
            <person name="Haas B."/>
            <person name="Abouelleil A."/>
            <person name="Alvarado L."/>
            <person name="Arachchi H.M."/>
            <person name="Berlin A.M."/>
            <person name="Chapman S.B."/>
            <person name="Goldberg J."/>
            <person name="Griggs A."/>
            <person name="Gujja S."/>
            <person name="Hansen M."/>
            <person name="Howarth C."/>
            <person name="Imamovic A."/>
            <person name="Larimer J."/>
            <person name="McCowen C."/>
            <person name="Montmayeur A."/>
            <person name="Murphy C."/>
            <person name="Neiman D."/>
            <person name="Pearson M."/>
            <person name="Priest M."/>
            <person name="Roberts A."/>
            <person name="Saif S."/>
            <person name="Shea T."/>
            <person name="Sisk P."/>
            <person name="Sykes S."/>
            <person name="Wortman J."/>
            <person name="Nusbaum C."/>
            <person name="Birren B."/>
        </authorList>
    </citation>
    <scope>NUCLEOTIDE SEQUENCE [LARGE SCALE GENOMIC DNA]</scope>
    <source>
        <strain evidence="10 11">CCUG 37419</strain>
    </source>
</reference>
<proteinExistence type="predicted"/>
<evidence type="ECO:0000256" key="6">
    <source>
        <dbReference type="ARBA" id="ARBA00023002"/>
    </source>
</evidence>
<evidence type="ECO:0000259" key="9">
    <source>
        <dbReference type="PROSITE" id="PS51379"/>
    </source>
</evidence>
<keyword evidence="7" id="KW-0408">Iron</keyword>